<comment type="caution">
    <text evidence="1">The sequence shown here is derived from an EMBL/GenBank/DDBJ whole genome shotgun (WGS) entry which is preliminary data.</text>
</comment>
<evidence type="ECO:0000313" key="1">
    <source>
        <dbReference type="EMBL" id="MBL1086793.1"/>
    </source>
</evidence>
<dbReference type="Proteomes" id="UP000661858">
    <property type="component" value="Unassembled WGS sequence"/>
</dbReference>
<dbReference type="EMBL" id="JAERRK010000025">
    <property type="protein sequence ID" value="MBL1086793.1"/>
    <property type="molecule type" value="Genomic_DNA"/>
</dbReference>
<sequence length="163" mass="17296">MSTILAGKRPTEQRVQDAGSGLLAAAFERHADALLAYIRGHNELPAHTDSYGVEDLAAEVWLEFATNLDRVDERVLDFSYVRLTANKVVRRAAKAETVEVPVGFAGGEQGLAVEGAEFGDDEGYAVAPLEPVAKLGDPLIVGRPRAGMGVGLVRHLFDAGVAA</sequence>
<proteinExistence type="predicted"/>
<reference evidence="1" key="1">
    <citation type="submission" date="2021-01" db="EMBL/GenBank/DDBJ databases">
        <title>WGS of actinomycetes isolated from Thailand.</title>
        <authorList>
            <person name="Thawai C."/>
        </authorList>
    </citation>
    <scope>NUCLEOTIDE SEQUENCE</scope>
    <source>
        <strain evidence="1">RCU-197</strain>
    </source>
</reference>
<dbReference type="RefSeq" id="WP_201843344.1">
    <property type="nucleotide sequence ID" value="NZ_JAERRK010000025.1"/>
</dbReference>
<gene>
    <name evidence="1" type="ORF">JK359_33345</name>
</gene>
<organism evidence="1 2">
    <name type="scientific">Streptomyces actinomycinicus</name>
    <dbReference type="NCBI Taxonomy" id="1695166"/>
    <lineage>
        <taxon>Bacteria</taxon>
        <taxon>Bacillati</taxon>
        <taxon>Actinomycetota</taxon>
        <taxon>Actinomycetes</taxon>
        <taxon>Kitasatosporales</taxon>
        <taxon>Streptomycetaceae</taxon>
        <taxon>Streptomyces</taxon>
    </lineage>
</organism>
<name>A0A937ENW3_9ACTN</name>
<keyword evidence="2" id="KW-1185">Reference proteome</keyword>
<evidence type="ECO:0000313" key="2">
    <source>
        <dbReference type="Proteomes" id="UP000661858"/>
    </source>
</evidence>
<dbReference type="AlphaFoldDB" id="A0A937ENW3"/>
<accession>A0A937ENW3</accession>
<protein>
    <submittedName>
        <fullName evidence="1">Uncharacterized protein</fullName>
    </submittedName>
</protein>